<dbReference type="Proteomes" id="UP000825935">
    <property type="component" value="Chromosome 32"/>
</dbReference>
<proteinExistence type="predicted"/>
<dbReference type="EMBL" id="CM035437">
    <property type="protein sequence ID" value="KAH7287586.1"/>
    <property type="molecule type" value="Genomic_DNA"/>
</dbReference>
<organism evidence="1 2">
    <name type="scientific">Ceratopteris richardii</name>
    <name type="common">Triangle waterfern</name>
    <dbReference type="NCBI Taxonomy" id="49495"/>
    <lineage>
        <taxon>Eukaryota</taxon>
        <taxon>Viridiplantae</taxon>
        <taxon>Streptophyta</taxon>
        <taxon>Embryophyta</taxon>
        <taxon>Tracheophyta</taxon>
        <taxon>Polypodiopsida</taxon>
        <taxon>Polypodiidae</taxon>
        <taxon>Polypodiales</taxon>
        <taxon>Pteridineae</taxon>
        <taxon>Pteridaceae</taxon>
        <taxon>Parkerioideae</taxon>
        <taxon>Ceratopteris</taxon>
    </lineage>
</organism>
<evidence type="ECO:0000313" key="2">
    <source>
        <dbReference type="Proteomes" id="UP000825935"/>
    </source>
</evidence>
<sequence length="105" mass="12276">MVRENSKQLWFDGRSAFRSLYACVCVCVCERERERERVAFLIGLQILRLLMGGLQCARHSRTQIHRARSRVPFFIEYPYNVQSNAAYNLCIMVAGRTYRNLIDGL</sequence>
<keyword evidence="2" id="KW-1185">Reference proteome</keyword>
<evidence type="ECO:0000313" key="1">
    <source>
        <dbReference type="EMBL" id="KAH7287586.1"/>
    </source>
</evidence>
<accession>A0A8T2QUD9</accession>
<comment type="caution">
    <text evidence="1">The sequence shown here is derived from an EMBL/GenBank/DDBJ whole genome shotgun (WGS) entry which is preliminary data.</text>
</comment>
<dbReference type="AlphaFoldDB" id="A0A8T2QUD9"/>
<gene>
    <name evidence="1" type="ORF">KP509_32G063600</name>
</gene>
<reference evidence="1" key="1">
    <citation type="submission" date="2021-08" db="EMBL/GenBank/DDBJ databases">
        <title>WGS assembly of Ceratopteris richardii.</title>
        <authorList>
            <person name="Marchant D.B."/>
            <person name="Chen G."/>
            <person name="Jenkins J."/>
            <person name="Shu S."/>
            <person name="Leebens-Mack J."/>
            <person name="Grimwood J."/>
            <person name="Schmutz J."/>
            <person name="Soltis P."/>
            <person name="Soltis D."/>
            <person name="Chen Z.-H."/>
        </authorList>
    </citation>
    <scope>NUCLEOTIDE SEQUENCE</scope>
    <source>
        <strain evidence="1">Whitten #5841</strain>
        <tissue evidence="1">Leaf</tissue>
    </source>
</reference>
<protein>
    <submittedName>
        <fullName evidence="1">Uncharacterized protein</fullName>
    </submittedName>
</protein>
<name>A0A8T2QUD9_CERRI</name>